<keyword evidence="4" id="KW-1185">Reference proteome</keyword>
<dbReference type="PATRIC" id="fig|889306.3.peg.528"/>
<comment type="caution">
    <text evidence="3">The sequence shown here is derived from an EMBL/GenBank/DDBJ whole genome shotgun (WGS) entry which is preliminary data.</text>
</comment>
<feature type="chain" id="PRO_5039144761" description="DNA primase" evidence="2">
    <location>
        <begin position="22"/>
        <end position="80"/>
    </location>
</feature>
<evidence type="ECO:0000313" key="3">
    <source>
        <dbReference type="EMBL" id="KIL52159.1"/>
    </source>
</evidence>
<evidence type="ECO:0000256" key="2">
    <source>
        <dbReference type="SAM" id="SignalP"/>
    </source>
</evidence>
<proteinExistence type="predicted"/>
<dbReference type="STRING" id="889306.KP78_05290"/>
<dbReference type="EMBL" id="JXRP01000006">
    <property type="protein sequence ID" value="KIL52159.1"/>
    <property type="molecule type" value="Genomic_DNA"/>
</dbReference>
<evidence type="ECO:0000313" key="4">
    <source>
        <dbReference type="Proteomes" id="UP000031938"/>
    </source>
</evidence>
<sequence length="80" mass="8727">MDMKKWMQVGAAGILSFGVLAACGDDMEEPVDDADIDMNEEAPIDQNDDGMENNDTTDDTTDDNTDAEDEADMEDEDSES</sequence>
<feature type="signal peptide" evidence="2">
    <location>
        <begin position="1"/>
        <end position="21"/>
    </location>
</feature>
<name>A0A0C2SDX9_9BACL</name>
<protein>
    <recommendedName>
        <fullName evidence="5">DNA primase</fullName>
    </recommendedName>
</protein>
<dbReference type="Proteomes" id="UP000031938">
    <property type="component" value="Unassembled WGS sequence"/>
</dbReference>
<evidence type="ECO:0000256" key="1">
    <source>
        <dbReference type="SAM" id="MobiDB-lite"/>
    </source>
</evidence>
<feature type="region of interest" description="Disordered" evidence="1">
    <location>
        <begin position="28"/>
        <end position="80"/>
    </location>
</feature>
<organism evidence="3 4">
    <name type="scientific">Jeotgalibacillus soli</name>
    <dbReference type="NCBI Taxonomy" id="889306"/>
    <lineage>
        <taxon>Bacteria</taxon>
        <taxon>Bacillati</taxon>
        <taxon>Bacillota</taxon>
        <taxon>Bacilli</taxon>
        <taxon>Bacillales</taxon>
        <taxon>Caryophanaceae</taxon>
        <taxon>Jeotgalibacillus</taxon>
    </lineage>
</organism>
<gene>
    <name evidence="3" type="ORF">KP78_05290</name>
</gene>
<dbReference type="PROSITE" id="PS51257">
    <property type="entry name" value="PROKAR_LIPOPROTEIN"/>
    <property type="match status" value="1"/>
</dbReference>
<keyword evidence="2" id="KW-0732">Signal</keyword>
<accession>A0A0C2SDX9</accession>
<evidence type="ECO:0008006" key="5">
    <source>
        <dbReference type="Google" id="ProtNLM"/>
    </source>
</evidence>
<dbReference type="OrthoDB" id="2456559at2"/>
<dbReference type="AlphaFoldDB" id="A0A0C2SDX9"/>
<reference evidence="3 4" key="1">
    <citation type="submission" date="2015-01" db="EMBL/GenBank/DDBJ databases">
        <title>Genome sequencing of Jeotgalibacillus soli.</title>
        <authorList>
            <person name="Goh K.M."/>
            <person name="Chan K.-G."/>
            <person name="Yaakop A.S."/>
            <person name="Ee R."/>
            <person name="Gan H.M."/>
            <person name="Chan C.S."/>
        </authorList>
    </citation>
    <scope>NUCLEOTIDE SEQUENCE [LARGE SCALE GENOMIC DNA]</scope>
    <source>
        <strain evidence="3 4">P9</strain>
    </source>
</reference>